<evidence type="ECO:0000313" key="3">
    <source>
        <dbReference type="Proteomes" id="UP000054217"/>
    </source>
</evidence>
<dbReference type="AlphaFoldDB" id="A0A0C3P1H2"/>
<keyword evidence="3" id="KW-1185">Reference proteome</keyword>
<dbReference type="EMBL" id="KN831990">
    <property type="protein sequence ID" value="KIO01189.1"/>
    <property type="molecule type" value="Genomic_DNA"/>
</dbReference>
<proteinExistence type="predicted"/>
<organism evidence="2 3">
    <name type="scientific">Pisolithus tinctorius Marx 270</name>
    <dbReference type="NCBI Taxonomy" id="870435"/>
    <lineage>
        <taxon>Eukaryota</taxon>
        <taxon>Fungi</taxon>
        <taxon>Dikarya</taxon>
        <taxon>Basidiomycota</taxon>
        <taxon>Agaricomycotina</taxon>
        <taxon>Agaricomycetes</taxon>
        <taxon>Agaricomycetidae</taxon>
        <taxon>Boletales</taxon>
        <taxon>Sclerodermatineae</taxon>
        <taxon>Pisolithaceae</taxon>
        <taxon>Pisolithus</taxon>
    </lineage>
</organism>
<reference evidence="3" key="2">
    <citation type="submission" date="2015-01" db="EMBL/GenBank/DDBJ databases">
        <title>Evolutionary Origins and Diversification of the Mycorrhizal Mutualists.</title>
        <authorList>
            <consortium name="DOE Joint Genome Institute"/>
            <consortium name="Mycorrhizal Genomics Consortium"/>
            <person name="Kohler A."/>
            <person name="Kuo A."/>
            <person name="Nagy L.G."/>
            <person name="Floudas D."/>
            <person name="Copeland A."/>
            <person name="Barry K.W."/>
            <person name="Cichocki N."/>
            <person name="Veneault-Fourrey C."/>
            <person name="LaButti K."/>
            <person name="Lindquist E.A."/>
            <person name="Lipzen A."/>
            <person name="Lundell T."/>
            <person name="Morin E."/>
            <person name="Murat C."/>
            <person name="Riley R."/>
            <person name="Ohm R."/>
            <person name="Sun H."/>
            <person name="Tunlid A."/>
            <person name="Henrissat B."/>
            <person name="Grigoriev I.V."/>
            <person name="Hibbett D.S."/>
            <person name="Martin F."/>
        </authorList>
    </citation>
    <scope>NUCLEOTIDE SEQUENCE [LARGE SCALE GENOMIC DNA]</scope>
    <source>
        <strain evidence="3">Marx 270</strain>
    </source>
</reference>
<evidence type="ECO:0000313" key="2">
    <source>
        <dbReference type="EMBL" id="KIO01189.1"/>
    </source>
</evidence>
<name>A0A0C3P1H2_PISTI</name>
<protein>
    <submittedName>
        <fullName evidence="2">Uncharacterized protein</fullName>
    </submittedName>
</protein>
<dbReference type="HOGENOM" id="CLU_2097820_0_0_1"/>
<dbReference type="OrthoDB" id="2688180at2759"/>
<gene>
    <name evidence="2" type="ORF">M404DRAFT_28918</name>
</gene>
<accession>A0A0C3P1H2</accession>
<feature type="region of interest" description="Disordered" evidence="1">
    <location>
        <begin position="42"/>
        <end position="63"/>
    </location>
</feature>
<feature type="compositionally biased region" description="Basic and acidic residues" evidence="1">
    <location>
        <begin position="43"/>
        <end position="63"/>
    </location>
</feature>
<dbReference type="InParanoid" id="A0A0C3P1H2"/>
<reference evidence="2 3" key="1">
    <citation type="submission" date="2014-04" db="EMBL/GenBank/DDBJ databases">
        <authorList>
            <consortium name="DOE Joint Genome Institute"/>
            <person name="Kuo A."/>
            <person name="Kohler A."/>
            <person name="Costa M.D."/>
            <person name="Nagy L.G."/>
            <person name="Floudas D."/>
            <person name="Copeland A."/>
            <person name="Barry K.W."/>
            <person name="Cichocki N."/>
            <person name="Veneault-Fourrey C."/>
            <person name="LaButti K."/>
            <person name="Lindquist E.A."/>
            <person name="Lipzen A."/>
            <person name="Lundell T."/>
            <person name="Morin E."/>
            <person name="Murat C."/>
            <person name="Sun H."/>
            <person name="Tunlid A."/>
            <person name="Henrissat B."/>
            <person name="Grigoriev I.V."/>
            <person name="Hibbett D.S."/>
            <person name="Martin F."/>
            <person name="Nordberg H.P."/>
            <person name="Cantor M.N."/>
            <person name="Hua S.X."/>
        </authorList>
    </citation>
    <scope>NUCLEOTIDE SEQUENCE [LARGE SCALE GENOMIC DNA]</scope>
    <source>
        <strain evidence="2 3">Marx 270</strain>
    </source>
</reference>
<dbReference type="Proteomes" id="UP000054217">
    <property type="component" value="Unassembled WGS sequence"/>
</dbReference>
<sequence length="116" mass="12661">MKAPDAATHPDKHVKWMMKDREASVQITLTLKDKPLSGVILKKKADDEKTPSSSEKKEKGVDKADLTVKVAQVDKDPALWLFMAGASPETNPSKWVVDLGASAHTYVLPAVVVCHI</sequence>
<evidence type="ECO:0000256" key="1">
    <source>
        <dbReference type="SAM" id="MobiDB-lite"/>
    </source>
</evidence>